<dbReference type="Proteomes" id="UP000887580">
    <property type="component" value="Unplaced"/>
</dbReference>
<evidence type="ECO:0000313" key="1">
    <source>
        <dbReference type="Proteomes" id="UP000887580"/>
    </source>
</evidence>
<protein>
    <submittedName>
        <fullName evidence="2">Maleylacetoacetate isomerase</fullName>
    </submittedName>
</protein>
<sequence>MSLPILYNNWRSSCSWRTRIALEWKNIKYEYRAVNLSEGEQNDKKHLDLNPSGLVPVFIFNGKTYTESMAIIEFLEEKFPEKRRLLPESSEDRAVIRSLAYQITSNIQPIQNMRIRNKVGENDPKRIAEFVKYVTEKGFDPLEKELQKTSRIYAFGNIVTLADIVIPSQVANAVRYGVDMEKYPTIKRINETLGSLPEFIKADCWHQHDTPENKRKVFNDLI</sequence>
<evidence type="ECO:0000313" key="2">
    <source>
        <dbReference type="WBParaSite" id="PS1159_v2.g3595.t1"/>
    </source>
</evidence>
<reference evidence="2" key="1">
    <citation type="submission" date="2022-11" db="UniProtKB">
        <authorList>
            <consortium name="WormBaseParasite"/>
        </authorList>
    </citation>
    <scope>IDENTIFICATION</scope>
</reference>
<organism evidence="1 2">
    <name type="scientific">Panagrolaimus sp. PS1159</name>
    <dbReference type="NCBI Taxonomy" id="55785"/>
    <lineage>
        <taxon>Eukaryota</taxon>
        <taxon>Metazoa</taxon>
        <taxon>Ecdysozoa</taxon>
        <taxon>Nematoda</taxon>
        <taxon>Chromadorea</taxon>
        <taxon>Rhabditida</taxon>
        <taxon>Tylenchina</taxon>
        <taxon>Panagrolaimomorpha</taxon>
        <taxon>Panagrolaimoidea</taxon>
        <taxon>Panagrolaimidae</taxon>
        <taxon>Panagrolaimus</taxon>
    </lineage>
</organism>
<dbReference type="WBParaSite" id="PS1159_v2.g3595.t1">
    <property type="protein sequence ID" value="PS1159_v2.g3595.t1"/>
    <property type="gene ID" value="PS1159_v2.g3595"/>
</dbReference>
<accession>A0AC35GCP5</accession>
<name>A0AC35GCP5_9BILA</name>
<proteinExistence type="predicted"/>